<dbReference type="PANTHER" id="PTHR22655">
    <property type="entry name" value="ATP-DEPENDENT RNA HELICASE TDRD12-RELATED"/>
    <property type="match status" value="1"/>
</dbReference>
<feature type="region of interest" description="Disordered" evidence="8">
    <location>
        <begin position="446"/>
        <end position="472"/>
    </location>
</feature>
<keyword evidence="2" id="KW-0677">Repeat</keyword>
<evidence type="ECO:0000313" key="11">
    <source>
        <dbReference type="Proteomes" id="UP000791440"/>
    </source>
</evidence>
<keyword evidence="3" id="KW-0547">Nucleotide-binding</keyword>
<dbReference type="Pfam" id="PF00270">
    <property type="entry name" value="DEAD"/>
    <property type="match status" value="1"/>
</dbReference>
<dbReference type="Proteomes" id="UP000791440">
    <property type="component" value="Unassembled WGS sequence"/>
</dbReference>
<evidence type="ECO:0000256" key="1">
    <source>
        <dbReference type="ARBA" id="ARBA00012552"/>
    </source>
</evidence>
<evidence type="ECO:0000256" key="8">
    <source>
        <dbReference type="SAM" id="MobiDB-lite"/>
    </source>
</evidence>
<dbReference type="GO" id="GO:0003724">
    <property type="term" value="F:RNA helicase activity"/>
    <property type="evidence" value="ECO:0007669"/>
    <property type="project" value="UniProtKB-EC"/>
</dbReference>
<evidence type="ECO:0000259" key="9">
    <source>
        <dbReference type="SMART" id="SM00487"/>
    </source>
</evidence>
<evidence type="ECO:0000256" key="7">
    <source>
        <dbReference type="ARBA" id="ARBA00047984"/>
    </source>
</evidence>
<dbReference type="EC" id="3.6.4.13" evidence="1"/>
<gene>
    <name evidence="10" type="ORF">O3G_MSEX003776</name>
</gene>
<evidence type="ECO:0000256" key="5">
    <source>
        <dbReference type="ARBA" id="ARBA00022806"/>
    </source>
</evidence>
<dbReference type="CDD" id="cd20435">
    <property type="entry name" value="Tudor_TDRD12_rpt2"/>
    <property type="match status" value="1"/>
</dbReference>
<organism evidence="10 11">
    <name type="scientific">Manduca sexta</name>
    <name type="common">Tobacco hawkmoth</name>
    <name type="synonym">Tobacco hornworm</name>
    <dbReference type="NCBI Taxonomy" id="7130"/>
    <lineage>
        <taxon>Eukaryota</taxon>
        <taxon>Metazoa</taxon>
        <taxon>Ecdysozoa</taxon>
        <taxon>Arthropoda</taxon>
        <taxon>Hexapoda</taxon>
        <taxon>Insecta</taxon>
        <taxon>Pterygota</taxon>
        <taxon>Neoptera</taxon>
        <taxon>Endopterygota</taxon>
        <taxon>Lepidoptera</taxon>
        <taxon>Glossata</taxon>
        <taxon>Ditrysia</taxon>
        <taxon>Bombycoidea</taxon>
        <taxon>Sphingidae</taxon>
        <taxon>Sphinginae</taxon>
        <taxon>Sphingini</taxon>
        <taxon>Manduca</taxon>
    </lineage>
</organism>
<keyword evidence="4" id="KW-0378">Hydrolase</keyword>
<reference evidence="10" key="1">
    <citation type="journal article" date="2016" name="Insect Biochem. Mol. Biol.">
        <title>Multifaceted biological insights from a draft genome sequence of the tobacco hornworm moth, Manduca sexta.</title>
        <authorList>
            <person name="Kanost M.R."/>
            <person name="Arrese E.L."/>
            <person name="Cao X."/>
            <person name="Chen Y.R."/>
            <person name="Chellapilla S."/>
            <person name="Goldsmith M.R."/>
            <person name="Grosse-Wilde E."/>
            <person name="Heckel D.G."/>
            <person name="Herndon N."/>
            <person name="Jiang H."/>
            <person name="Papanicolaou A."/>
            <person name="Qu J."/>
            <person name="Soulages J.L."/>
            <person name="Vogel H."/>
            <person name="Walters J."/>
            <person name="Waterhouse R.M."/>
            <person name="Ahn S.J."/>
            <person name="Almeida F.C."/>
            <person name="An C."/>
            <person name="Aqrawi P."/>
            <person name="Bretschneider A."/>
            <person name="Bryant W.B."/>
            <person name="Bucks S."/>
            <person name="Chao H."/>
            <person name="Chevignon G."/>
            <person name="Christen J.M."/>
            <person name="Clarke D.F."/>
            <person name="Dittmer N.T."/>
            <person name="Ferguson L.C.F."/>
            <person name="Garavelou S."/>
            <person name="Gordon K.H.J."/>
            <person name="Gunaratna R.T."/>
            <person name="Han Y."/>
            <person name="Hauser F."/>
            <person name="He Y."/>
            <person name="Heidel-Fischer H."/>
            <person name="Hirsh A."/>
            <person name="Hu Y."/>
            <person name="Jiang H."/>
            <person name="Kalra D."/>
            <person name="Klinner C."/>
            <person name="Konig C."/>
            <person name="Kovar C."/>
            <person name="Kroll A.R."/>
            <person name="Kuwar S.S."/>
            <person name="Lee S.L."/>
            <person name="Lehman R."/>
            <person name="Li K."/>
            <person name="Li Z."/>
            <person name="Liang H."/>
            <person name="Lovelace S."/>
            <person name="Lu Z."/>
            <person name="Mansfield J.H."/>
            <person name="McCulloch K.J."/>
            <person name="Mathew T."/>
            <person name="Morton B."/>
            <person name="Muzny D.M."/>
            <person name="Neunemann D."/>
            <person name="Ongeri F."/>
            <person name="Pauchet Y."/>
            <person name="Pu L.L."/>
            <person name="Pyrousis I."/>
            <person name="Rao X.J."/>
            <person name="Redding A."/>
            <person name="Roesel C."/>
            <person name="Sanchez-Gracia A."/>
            <person name="Schaack S."/>
            <person name="Shukla A."/>
            <person name="Tetreau G."/>
            <person name="Wang Y."/>
            <person name="Xiong G.H."/>
            <person name="Traut W."/>
            <person name="Walsh T.K."/>
            <person name="Worley K.C."/>
            <person name="Wu D."/>
            <person name="Wu W."/>
            <person name="Wu Y.Q."/>
            <person name="Zhang X."/>
            <person name="Zou Z."/>
            <person name="Zucker H."/>
            <person name="Briscoe A.D."/>
            <person name="Burmester T."/>
            <person name="Clem R.J."/>
            <person name="Feyereisen R."/>
            <person name="Grimmelikhuijzen C.J.P."/>
            <person name="Hamodrakas S.J."/>
            <person name="Hansson B.S."/>
            <person name="Huguet E."/>
            <person name="Jermiin L.S."/>
            <person name="Lan Q."/>
            <person name="Lehman H.K."/>
            <person name="Lorenzen M."/>
            <person name="Merzendorfer H."/>
            <person name="Michalopoulos I."/>
            <person name="Morton D.B."/>
            <person name="Muthukrishnan S."/>
            <person name="Oakeshott J.G."/>
            <person name="Palmer W."/>
            <person name="Park Y."/>
            <person name="Passarelli A.L."/>
            <person name="Rozas J."/>
            <person name="Schwartz L.M."/>
            <person name="Smith W."/>
            <person name="Southgate A."/>
            <person name="Vilcinskas A."/>
            <person name="Vogt R."/>
            <person name="Wang P."/>
            <person name="Werren J."/>
            <person name="Yu X.Q."/>
            <person name="Zhou J.J."/>
            <person name="Brown S.J."/>
            <person name="Scherer S.E."/>
            <person name="Richards S."/>
            <person name="Blissard G.W."/>
        </authorList>
    </citation>
    <scope>NUCLEOTIDE SEQUENCE</scope>
</reference>
<evidence type="ECO:0000256" key="3">
    <source>
        <dbReference type="ARBA" id="ARBA00022741"/>
    </source>
</evidence>
<name>A0A922CGD4_MANSE</name>
<dbReference type="GO" id="GO:0016787">
    <property type="term" value="F:hydrolase activity"/>
    <property type="evidence" value="ECO:0007669"/>
    <property type="project" value="UniProtKB-KW"/>
</dbReference>
<feature type="domain" description="Helicase ATP-binding" evidence="9">
    <location>
        <begin position="568"/>
        <end position="754"/>
    </location>
</feature>
<accession>A0A922CGD4</accession>
<keyword evidence="5" id="KW-0347">Helicase</keyword>
<keyword evidence="6" id="KW-0067">ATP-binding</keyword>
<feature type="region of interest" description="Disordered" evidence="8">
    <location>
        <begin position="263"/>
        <end position="284"/>
    </location>
</feature>
<evidence type="ECO:0000256" key="4">
    <source>
        <dbReference type="ARBA" id="ARBA00022801"/>
    </source>
</evidence>
<reference evidence="10" key="2">
    <citation type="submission" date="2020-12" db="EMBL/GenBank/DDBJ databases">
        <authorList>
            <person name="Kanost M."/>
        </authorList>
    </citation>
    <scope>NUCLEOTIDE SEQUENCE</scope>
</reference>
<dbReference type="InterPro" id="IPR014001">
    <property type="entry name" value="Helicase_ATP-bd"/>
</dbReference>
<dbReference type="GO" id="GO:0003676">
    <property type="term" value="F:nucleic acid binding"/>
    <property type="evidence" value="ECO:0007669"/>
    <property type="project" value="InterPro"/>
</dbReference>
<evidence type="ECO:0000256" key="6">
    <source>
        <dbReference type="ARBA" id="ARBA00022840"/>
    </source>
</evidence>
<protein>
    <recommendedName>
        <fullName evidence="1">RNA helicase</fullName>
        <ecNumber evidence="1">3.6.4.13</ecNumber>
    </recommendedName>
</protein>
<dbReference type="GO" id="GO:0042078">
    <property type="term" value="P:germ-line stem cell division"/>
    <property type="evidence" value="ECO:0007669"/>
    <property type="project" value="TreeGrafter"/>
</dbReference>
<dbReference type="SMART" id="SM00487">
    <property type="entry name" value="DEXDc"/>
    <property type="match status" value="1"/>
</dbReference>
<comment type="catalytic activity">
    <reaction evidence="7">
        <text>ATP + H2O = ADP + phosphate + H(+)</text>
        <dbReference type="Rhea" id="RHEA:13065"/>
        <dbReference type="ChEBI" id="CHEBI:15377"/>
        <dbReference type="ChEBI" id="CHEBI:15378"/>
        <dbReference type="ChEBI" id="CHEBI:30616"/>
        <dbReference type="ChEBI" id="CHEBI:43474"/>
        <dbReference type="ChEBI" id="CHEBI:456216"/>
        <dbReference type="EC" id="3.6.4.13"/>
    </reaction>
</comment>
<dbReference type="AlphaFoldDB" id="A0A922CGD4"/>
<sequence>MDPDMYRVKVLKYLNPHLLWVEVMNKADEIVFEQIGIYGILPMDTVIKIEVNSLKSKRTDVWMQAACAVMKNTLADADEIWFIPIHIDRRSSIFNNNIHKYGDIIVKKSNGEEKHMSKELKKSKFAVCDIPQFHQELSLGRIQTKPTETEARDVIKHLRDHYIDTHSSTPWDMWVKRHPYIYHIMQKIDILAEINMHKGETTRKQITRLKEIQNKLNDLDLCAEIDEESVGRGKIRHSNKSPLSKLKLLKRKLRMVEEKLKYDDTSSVADSTEPESDLNTSKKTVNSFLSSTNSDTSLNESLPEIEKSYIKNHKKDTKNLEKKIETLIDESQNYAQISMKAQKSMREEPSMTIRLAYGPPGLELGKLAVKVVPRLQELSKTDTESKDANDNIEKGIKEERDMAVNNDDNNEMGTEKGLSEDYKPKTKLLKSAFLQRKLKLHKDNVNAQVDPPTSGNNTFEEPVQNSKVNEVSDDESITDLIERLNIKNTTKRVPKKEVDRQYLDFRELPKINANPFRNIDGSNSVFVDKLISTVLMVHTKKNNRIQPCSNIRDVPFTTEIHIVLRNMGIKAPTRIQTVSWTTILRGHSVFMIGPLGCGKTMGYLPAVCRLTSDYRKQNPDNVYPTAIIVCATAKSVTEVEKNSKMLFGLEERVLACYAGMNELSITTSLLNGCDLLICTPPILARLLQAELGVDLRALATFVIDDCERIAEVYSDEIKLALYEVKKVLKRRSSKEMKVQFVVASRVWCKFLESLARKVPDTVVCIGSFQECVLYSQTRMSVDFVKNDNKINAVVQFLEEVEGPKRTVIVCRHDDEVELLENTLTKLNRVVFACNNTMTIHDLYNLNVAWGKYDEPTRGPILVCCDGNLVHLNVTDAHYLLHYSMPLLFSTFSKRFSVLNDNYPSIFTDDGQKLKVKVLLEDANAEQLPKILNFVKRCTNNVPDALNDVANEVLVHRDTRKAKELVPICDTMLSFGHCADFWNCRERHAVFKDYDKPKEWMPTEGHINFKILHYHSADLYSVRLLSNTVKGNTKKYPQTYSTLSLKMGMYFSKEMNRRLHGTPKVGDVCAVSVKLDFFVRCQVVKILDNYRNGNPKHLLVRLIDEEKYERTKDVHLYYLPDELKEVQTYAAQVRLANIRPQDKDVTYSDLAKNQLKKITDTDEDLYMRGQIVLVVGNCVFVDPLEACQDFSSLNGTVVRYNFKQELLKAHAEPNPDHIATLKKTV</sequence>
<dbReference type="EMBL" id="JH668317">
    <property type="protein sequence ID" value="KAG6445222.1"/>
    <property type="molecule type" value="Genomic_DNA"/>
</dbReference>
<keyword evidence="11" id="KW-1185">Reference proteome</keyword>
<feature type="compositionally biased region" description="Polar residues" evidence="8">
    <location>
        <begin position="446"/>
        <end position="469"/>
    </location>
</feature>
<proteinExistence type="predicted"/>
<dbReference type="InterPro" id="IPR011545">
    <property type="entry name" value="DEAD/DEAH_box_helicase_dom"/>
</dbReference>
<dbReference type="GO" id="GO:0005524">
    <property type="term" value="F:ATP binding"/>
    <property type="evidence" value="ECO:0007669"/>
    <property type="project" value="UniProtKB-KW"/>
</dbReference>
<comment type="caution">
    <text evidence="10">The sequence shown here is derived from an EMBL/GenBank/DDBJ whole genome shotgun (WGS) entry which is preliminary data.</text>
</comment>
<evidence type="ECO:0000256" key="2">
    <source>
        <dbReference type="ARBA" id="ARBA00022737"/>
    </source>
</evidence>
<dbReference type="PANTHER" id="PTHR22655:SF2">
    <property type="entry name" value="ATP-DEPENDENT RNA HELICASE TDRD12-RELATED"/>
    <property type="match status" value="1"/>
</dbReference>
<evidence type="ECO:0000313" key="10">
    <source>
        <dbReference type="EMBL" id="KAG6445222.1"/>
    </source>
</evidence>